<protein>
    <submittedName>
        <fullName evidence="1">RNA methyltransferase</fullName>
    </submittedName>
</protein>
<evidence type="ECO:0000313" key="1">
    <source>
        <dbReference type="EMBL" id="QIJ72431.1"/>
    </source>
</evidence>
<proteinExistence type="predicted"/>
<organism evidence="1 2">
    <name type="scientific">Thermosulfuriphilus ammonigenes</name>
    <dbReference type="NCBI Taxonomy" id="1936021"/>
    <lineage>
        <taxon>Bacteria</taxon>
        <taxon>Pseudomonadati</taxon>
        <taxon>Thermodesulfobacteriota</taxon>
        <taxon>Thermodesulfobacteria</taxon>
        <taxon>Thermodesulfobacteriales</taxon>
        <taxon>Thermodesulfobacteriaceae</taxon>
        <taxon>Thermosulfuriphilus</taxon>
    </lineage>
</organism>
<dbReference type="Proteomes" id="UP000502179">
    <property type="component" value="Chromosome"/>
</dbReference>
<keyword evidence="2" id="KW-1185">Reference proteome</keyword>
<reference evidence="1 2" key="1">
    <citation type="submission" date="2020-02" db="EMBL/GenBank/DDBJ databases">
        <title>Genome analysis of Thermosulfuriphilus ammonigenes ST65T, an anaerobic thermophilic chemolithoautotrophic bacterium isolated from a deep-sea hydrothermal vent.</title>
        <authorList>
            <person name="Slobodkina G."/>
            <person name="Allioux M."/>
            <person name="Merkel A."/>
            <person name="Alain K."/>
            <person name="Jebbar M."/>
            <person name="Slobodkin A."/>
        </authorList>
    </citation>
    <scope>NUCLEOTIDE SEQUENCE [LARGE SCALE GENOMIC DNA]</scope>
    <source>
        <strain evidence="1 2">ST65</strain>
    </source>
</reference>
<evidence type="ECO:0000313" key="2">
    <source>
        <dbReference type="Proteomes" id="UP000502179"/>
    </source>
</evidence>
<accession>A0A6G7PY32</accession>
<dbReference type="InterPro" id="IPR029026">
    <property type="entry name" value="tRNA_m1G_MTases_N"/>
</dbReference>
<dbReference type="GO" id="GO:0008168">
    <property type="term" value="F:methyltransferase activity"/>
    <property type="evidence" value="ECO:0007669"/>
    <property type="project" value="UniProtKB-KW"/>
</dbReference>
<name>A0A6G7PY32_9BACT</name>
<dbReference type="Pfam" id="PF09936">
    <property type="entry name" value="Methyltrn_RNA_4"/>
    <property type="match status" value="1"/>
</dbReference>
<dbReference type="CDD" id="cd18085">
    <property type="entry name" value="TM1570-like"/>
    <property type="match status" value="1"/>
</dbReference>
<dbReference type="Gene3D" id="3.40.1280.10">
    <property type="match status" value="1"/>
</dbReference>
<dbReference type="RefSeq" id="WP_166032648.1">
    <property type="nucleotide sequence ID" value="NZ_CP048877.1"/>
</dbReference>
<dbReference type="AlphaFoldDB" id="A0A6G7PY32"/>
<sequence>MPKTTTRIYLALIHHPVINRDGQTITSSITNLDIHDISRVARTYGIRGFFLVTPLKDQQALAREIIDYWTKGRGGRGNPHRREALLLCQIAGTLFEALEKIKEKEGISPLTIATGASPPRRDLSFDAAKRLIAQGRPLVILLGTASGLSPLVFQRADYVLEPLCGPTDYNHLSVRAAAAIILDRLLGRPCS</sequence>
<dbReference type="InterPro" id="IPR019230">
    <property type="entry name" value="RNA_MeTrfase_C_dom"/>
</dbReference>
<dbReference type="GO" id="GO:0032259">
    <property type="term" value="P:methylation"/>
    <property type="evidence" value="ECO:0007669"/>
    <property type="project" value="UniProtKB-KW"/>
</dbReference>
<gene>
    <name evidence="1" type="ORF">G4V39_09180</name>
</gene>
<keyword evidence="1" id="KW-0808">Transferase</keyword>
<keyword evidence="1" id="KW-0489">Methyltransferase</keyword>
<dbReference type="KEGG" id="tav:G4V39_09180"/>
<dbReference type="EMBL" id="CP048877">
    <property type="protein sequence ID" value="QIJ72431.1"/>
    <property type="molecule type" value="Genomic_DNA"/>
</dbReference>